<dbReference type="Proteomes" id="UP000053447">
    <property type="component" value="Unassembled WGS sequence"/>
</dbReference>
<keyword evidence="1" id="KW-0653">Protein transport</keyword>
<gene>
    <name evidence="3" type="ORF">T551_02960</name>
</gene>
<comment type="caution">
    <text evidence="3">The sequence shown here is derived from an EMBL/GenBank/DDBJ whole genome shotgun (WGS) entry which is preliminary data.</text>
</comment>
<organism evidence="3 4">
    <name type="scientific">Pneumocystis jirovecii (strain RU7)</name>
    <name type="common">Human pneumocystis pneumonia agent</name>
    <dbReference type="NCBI Taxonomy" id="1408657"/>
    <lineage>
        <taxon>Eukaryota</taxon>
        <taxon>Fungi</taxon>
        <taxon>Dikarya</taxon>
        <taxon>Ascomycota</taxon>
        <taxon>Taphrinomycotina</taxon>
        <taxon>Pneumocystomycetes</taxon>
        <taxon>Pneumocystaceae</taxon>
        <taxon>Pneumocystis</taxon>
    </lineage>
</organism>
<dbReference type="PANTHER" id="PTHR12612">
    <property type="entry name" value="NUCLEAR TRANSPORT FACTOR 2"/>
    <property type="match status" value="1"/>
</dbReference>
<dbReference type="RefSeq" id="XP_018228431.1">
    <property type="nucleotide sequence ID" value="XM_018375223.1"/>
</dbReference>
<keyword evidence="1" id="KW-0963">Cytoplasm</keyword>
<keyword evidence="4" id="KW-1185">Reference proteome</keyword>
<proteinExistence type="predicted"/>
<comment type="subcellular location">
    <subcellularLocation>
        <location evidence="1">Cytoplasm</location>
    </subcellularLocation>
    <subcellularLocation>
        <location evidence="1">Nucleus</location>
    </subcellularLocation>
</comment>
<name>A0A0W4ZGF4_PNEJ7</name>
<dbReference type="InterPro" id="IPR018222">
    <property type="entry name" value="Nuclear_transport_factor_2_euk"/>
</dbReference>
<reference evidence="4" key="1">
    <citation type="journal article" date="2016" name="Nat. Commun.">
        <title>Genome analysis of three Pneumocystis species reveals adaptation mechanisms to life exclusively in mammalian hosts.</title>
        <authorList>
            <person name="Ma L."/>
            <person name="Chen Z."/>
            <person name="Huang D.W."/>
            <person name="Kutty G."/>
            <person name="Ishihara M."/>
            <person name="Wang H."/>
            <person name="Abouelleil A."/>
            <person name="Bishop L."/>
            <person name="Davey E."/>
            <person name="Deng R."/>
            <person name="Deng X."/>
            <person name="Fan L."/>
            <person name="Fantoni G."/>
            <person name="Fitzgerald M."/>
            <person name="Gogineni E."/>
            <person name="Goldberg J.M."/>
            <person name="Handley G."/>
            <person name="Hu X."/>
            <person name="Huber C."/>
            <person name="Jiao X."/>
            <person name="Jones K."/>
            <person name="Levin J.Z."/>
            <person name="Liu Y."/>
            <person name="Macdonald P."/>
            <person name="Melnikov A."/>
            <person name="Raley C."/>
            <person name="Sassi M."/>
            <person name="Sherman B.T."/>
            <person name="Song X."/>
            <person name="Sykes S."/>
            <person name="Tran B."/>
            <person name="Walsh L."/>
            <person name="Xia Y."/>
            <person name="Yang J."/>
            <person name="Young S."/>
            <person name="Zeng Q."/>
            <person name="Zheng X."/>
            <person name="Stephens R."/>
            <person name="Nusbaum C."/>
            <person name="Birren B.W."/>
            <person name="Azadi P."/>
            <person name="Lempicki R.A."/>
            <person name="Cuomo C.A."/>
            <person name="Kovacs J.A."/>
        </authorList>
    </citation>
    <scope>NUCLEOTIDE SEQUENCE [LARGE SCALE GENOMIC DNA]</scope>
    <source>
        <strain evidence="4">RU7</strain>
    </source>
</reference>
<dbReference type="AlphaFoldDB" id="A0A0W4ZGF4"/>
<keyword evidence="1" id="KW-0813">Transport</keyword>
<dbReference type="EMBL" id="LFWA01000014">
    <property type="protein sequence ID" value="KTW27461.1"/>
    <property type="molecule type" value="Genomic_DNA"/>
</dbReference>
<dbReference type="Pfam" id="PF02136">
    <property type="entry name" value="NTF2"/>
    <property type="match status" value="1"/>
</dbReference>
<evidence type="ECO:0000259" key="2">
    <source>
        <dbReference type="PROSITE" id="PS50177"/>
    </source>
</evidence>
<dbReference type="GeneID" id="28941478"/>
<dbReference type="OrthoDB" id="25408at2759"/>
<dbReference type="STRING" id="1408657.A0A0W4ZGF4"/>
<protein>
    <recommendedName>
        <fullName evidence="1">NTF2-related export protein</fullName>
    </recommendedName>
</protein>
<dbReference type="GO" id="GO:0015031">
    <property type="term" value="P:protein transport"/>
    <property type="evidence" value="ECO:0007669"/>
    <property type="project" value="UniProtKB-KW"/>
</dbReference>
<dbReference type="PROSITE" id="PS50177">
    <property type="entry name" value="NTF2_DOMAIN"/>
    <property type="match status" value="1"/>
</dbReference>
<dbReference type="SUPFAM" id="SSF54427">
    <property type="entry name" value="NTF2-like"/>
    <property type="match status" value="1"/>
</dbReference>
<keyword evidence="1" id="KW-0539">Nucleus</keyword>
<dbReference type="eggNOG" id="KOG4353">
    <property type="taxonomic scope" value="Eukaryota"/>
</dbReference>
<comment type="function">
    <text evidence="1">Has a role in nuclear-cytoplasmic transport of proteins and mRNAs.</text>
</comment>
<sequence length="136" mass="15603">MSQDFKSLIDITSKGAENFINVFFKCMDSNRDVLYQFYRPFSTIVWNGNAFTGLCYAEFVKKLPNSCHEVQNFDCHPMTSSMNEHGACNIVLVVSGSVRYGNESQPRGFSDTFVLKYDLEKHGMYYIASQCFRQVV</sequence>
<dbReference type="GO" id="GO:0005634">
    <property type="term" value="C:nucleus"/>
    <property type="evidence" value="ECO:0007669"/>
    <property type="project" value="UniProtKB-SubCell"/>
</dbReference>
<dbReference type="InterPro" id="IPR002075">
    <property type="entry name" value="NTF2_dom"/>
</dbReference>
<accession>A0A0W4ZGF4</accession>
<dbReference type="GO" id="GO:0006913">
    <property type="term" value="P:nucleocytoplasmic transport"/>
    <property type="evidence" value="ECO:0007669"/>
    <property type="project" value="UniProtKB-UniRule"/>
</dbReference>
<evidence type="ECO:0000313" key="4">
    <source>
        <dbReference type="Proteomes" id="UP000053447"/>
    </source>
</evidence>
<evidence type="ECO:0000313" key="3">
    <source>
        <dbReference type="EMBL" id="KTW27461.1"/>
    </source>
</evidence>
<dbReference type="InterPro" id="IPR045875">
    <property type="entry name" value="NTF2"/>
</dbReference>
<feature type="domain" description="NTF2" evidence="2">
    <location>
        <begin position="15"/>
        <end position="134"/>
    </location>
</feature>
<dbReference type="VEuPathDB" id="FungiDB:T551_02960"/>
<dbReference type="Gene3D" id="3.10.450.50">
    <property type="match status" value="1"/>
</dbReference>
<dbReference type="GO" id="GO:0005737">
    <property type="term" value="C:cytoplasm"/>
    <property type="evidence" value="ECO:0007669"/>
    <property type="project" value="UniProtKB-SubCell"/>
</dbReference>
<dbReference type="InterPro" id="IPR032710">
    <property type="entry name" value="NTF2-like_dom_sf"/>
</dbReference>
<evidence type="ECO:0000256" key="1">
    <source>
        <dbReference type="RuleBase" id="RU369002"/>
    </source>
</evidence>
<dbReference type="GO" id="GO:0051028">
    <property type="term" value="P:mRNA transport"/>
    <property type="evidence" value="ECO:0007669"/>
    <property type="project" value="UniProtKB-UniRule"/>
</dbReference>